<gene>
    <name evidence="3" type="ORF">BCR43DRAFT_502007</name>
</gene>
<evidence type="ECO:0000259" key="2">
    <source>
        <dbReference type="Pfam" id="PF02894"/>
    </source>
</evidence>
<name>A0A1X2HLQ2_SYNRA</name>
<dbReference type="Pfam" id="PF01408">
    <property type="entry name" value="GFO_IDH_MocA"/>
    <property type="match status" value="1"/>
</dbReference>
<keyword evidence="4" id="KW-1185">Reference proteome</keyword>
<sequence length="356" mass="39102">MSDSRPIRVGIVGTGIFAQRHLRAYRAVGQHRFEIVACCNRTRSKAEAFAKDAGIPESAIYTNWEDLIKDENVELVDALLPVQFNLQVVKAAVVANKHILIEKPIAHSVEDAREIVRVAQQAKSIVAVAENWSYHPLARAVARYVHAGHIGEVGDAHMSVQIVNFMYNSTRPYNPNSPYHQTAWRQNPEHVGGYLSDGGVHDMAHLVPILGKFASVTGFATERHKIHAVQDTLAFAVQLENNVVGTMNMTFCSAGVKAQRLEVFGTQGTVRLMNDDTVQVLDAQGSEVSGDVVKAFLEDTEGFSDVEGELFNIYNVIRHKATLGVTVEEAFHHFAVIASAVKSTVSNNIIQIPTVN</sequence>
<accession>A0A1X2HLQ2</accession>
<evidence type="ECO:0008006" key="5">
    <source>
        <dbReference type="Google" id="ProtNLM"/>
    </source>
</evidence>
<dbReference type="Gene3D" id="3.40.50.720">
    <property type="entry name" value="NAD(P)-binding Rossmann-like Domain"/>
    <property type="match status" value="1"/>
</dbReference>
<dbReference type="InterPro" id="IPR004104">
    <property type="entry name" value="Gfo/Idh/MocA-like_OxRdtase_C"/>
</dbReference>
<evidence type="ECO:0000259" key="1">
    <source>
        <dbReference type="Pfam" id="PF01408"/>
    </source>
</evidence>
<dbReference type="PANTHER" id="PTHR42840">
    <property type="entry name" value="NAD(P)-BINDING ROSSMANN-FOLD SUPERFAMILY PROTEIN-RELATED"/>
    <property type="match status" value="1"/>
</dbReference>
<proteinExistence type="predicted"/>
<dbReference type="EMBL" id="MCGN01000002">
    <property type="protein sequence ID" value="ORZ00212.1"/>
    <property type="molecule type" value="Genomic_DNA"/>
</dbReference>
<dbReference type="GO" id="GO:0005737">
    <property type="term" value="C:cytoplasm"/>
    <property type="evidence" value="ECO:0007669"/>
    <property type="project" value="TreeGrafter"/>
</dbReference>
<dbReference type="AlphaFoldDB" id="A0A1X2HLQ2"/>
<comment type="caution">
    <text evidence="3">The sequence shown here is derived from an EMBL/GenBank/DDBJ whole genome shotgun (WGS) entry which is preliminary data.</text>
</comment>
<dbReference type="InParanoid" id="A0A1X2HLQ2"/>
<dbReference type="GO" id="GO:0000166">
    <property type="term" value="F:nucleotide binding"/>
    <property type="evidence" value="ECO:0007669"/>
    <property type="project" value="InterPro"/>
</dbReference>
<dbReference type="Proteomes" id="UP000242180">
    <property type="component" value="Unassembled WGS sequence"/>
</dbReference>
<dbReference type="InterPro" id="IPR036291">
    <property type="entry name" value="NAD(P)-bd_dom_sf"/>
</dbReference>
<dbReference type="OrthoDB" id="64915at2759"/>
<protein>
    <recommendedName>
        <fullName evidence="5">Gfo/Idh/MocA-like oxidoreductase N-terminal domain-containing protein</fullName>
    </recommendedName>
</protein>
<dbReference type="PANTHER" id="PTHR42840:SF5">
    <property type="entry name" value="NAD(P)-BINDING ROSSMANN-FOLD SUPERFAMILY PROTEIN"/>
    <property type="match status" value="1"/>
</dbReference>
<dbReference type="SUPFAM" id="SSF51735">
    <property type="entry name" value="NAD(P)-binding Rossmann-fold domains"/>
    <property type="match status" value="1"/>
</dbReference>
<dbReference type="InterPro" id="IPR000683">
    <property type="entry name" value="Gfo/Idh/MocA-like_OxRdtase_N"/>
</dbReference>
<dbReference type="GO" id="GO:0016651">
    <property type="term" value="F:oxidoreductase activity, acting on NAD(P)H"/>
    <property type="evidence" value="ECO:0007669"/>
    <property type="project" value="EnsemblFungi"/>
</dbReference>
<reference evidence="3 4" key="1">
    <citation type="submission" date="2016-07" db="EMBL/GenBank/DDBJ databases">
        <title>Pervasive Adenine N6-methylation of Active Genes in Fungi.</title>
        <authorList>
            <consortium name="DOE Joint Genome Institute"/>
            <person name="Mondo S.J."/>
            <person name="Dannebaum R.O."/>
            <person name="Kuo R.C."/>
            <person name="Labutti K."/>
            <person name="Haridas S."/>
            <person name="Kuo A."/>
            <person name="Salamov A."/>
            <person name="Ahrendt S.R."/>
            <person name="Lipzen A."/>
            <person name="Sullivan W."/>
            <person name="Andreopoulos W.B."/>
            <person name="Clum A."/>
            <person name="Lindquist E."/>
            <person name="Daum C."/>
            <person name="Ramamoorthy G.K."/>
            <person name="Gryganskyi A."/>
            <person name="Culley D."/>
            <person name="Magnuson J.K."/>
            <person name="James T.Y."/>
            <person name="O'Malley M.A."/>
            <person name="Stajich J.E."/>
            <person name="Spatafora J.W."/>
            <person name="Visel A."/>
            <person name="Grigoriev I.V."/>
        </authorList>
    </citation>
    <scope>NUCLEOTIDE SEQUENCE [LARGE SCALE GENOMIC DNA]</scope>
    <source>
        <strain evidence="3 4">NRRL 2496</strain>
    </source>
</reference>
<dbReference type="STRING" id="13706.A0A1X2HLQ2"/>
<dbReference type="OMA" id="IWVGMDE"/>
<dbReference type="Pfam" id="PF02894">
    <property type="entry name" value="GFO_IDH_MocA_C"/>
    <property type="match status" value="1"/>
</dbReference>
<dbReference type="GO" id="GO:0006740">
    <property type="term" value="P:NADPH regeneration"/>
    <property type="evidence" value="ECO:0007669"/>
    <property type="project" value="EnsemblFungi"/>
</dbReference>
<evidence type="ECO:0000313" key="4">
    <source>
        <dbReference type="Proteomes" id="UP000242180"/>
    </source>
</evidence>
<feature type="domain" description="Gfo/Idh/MocA-like oxidoreductase N-terminal" evidence="1">
    <location>
        <begin position="7"/>
        <end position="129"/>
    </location>
</feature>
<evidence type="ECO:0000313" key="3">
    <source>
        <dbReference type="EMBL" id="ORZ00212.1"/>
    </source>
</evidence>
<dbReference type="Gene3D" id="3.30.360.10">
    <property type="entry name" value="Dihydrodipicolinate Reductase, domain 2"/>
    <property type="match status" value="1"/>
</dbReference>
<feature type="domain" description="Gfo/Idh/MocA-like oxidoreductase C-terminal" evidence="2">
    <location>
        <begin position="162"/>
        <end position="345"/>
    </location>
</feature>
<dbReference type="SUPFAM" id="SSF55347">
    <property type="entry name" value="Glyceraldehyde-3-phosphate dehydrogenase-like, C-terminal domain"/>
    <property type="match status" value="1"/>
</dbReference>
<organism evidence="3 4">
    <name type="scientific">Syncephalastrum racemosum</name>
    <name type="common">Filamentous fungus</name>
    <dbReference type="NCBI Taxonomy" id="13706"/>
    <lineage>
        <taxon>Eukaryota</taxon>
        <taxon>Fungi</taxon>
        <taxon>Fungi incertae sedis</taxon>
        <taxon>Mucoromycota</taxon>
        <taxon>Mucoromycotina</taxon>
        <taxon>Mucoromycetes</taxon>
        <taxon>Mucorales</taxon>
        <taxon>Syncephalastraceae</taxon>
        <taxon>Syncephalastrum</taxon>
    </lineage>
</organism>